<comment type="caution">
    <text evidence="6">Lacks conserved residue(s) required for the propagation of feature annotation.</text>
</comment>
<evidence type="ECO:0000259" key="10">
    <source>
        <dbReference type="PROSITE" id="PS50262"/>
    </source>
</evidence>
<keyword evidence="3 8" id="KW-1133">Transmembrane helix</keyword>
<feature type="disulfide bond" evidence="7">
    <location>
        <begin position="210"/>
        <end position="222"/>
    </location>
</feature>
<dbReference type="EMBL" id="CAJNOJ010000899">
    <property type="protein sequence ID" value="CAF1532316.1"/>
    <property type="molecule type" value="Genomic_DNA"/>
</dbReference>
<dbReference type="Pfam" id="PF00008">
    <property type="entry name" value="EGF"/>
    <property type="match status" value="1"/>
</dbReference>
<dbReference type="InterPro" id="IPR002172">
    <property type="entry name" value="LDrepeatLR_classA_rpt"/>
</dbReference>
<dbReference type="PROSITE" id="PS50068">
    <property type="entry name" value="LDLRA_2"/>
    <property type="match status" value="2"/>
</dbReference>
<protein>
    <submittedName>
        <fullName evidence="11">Uncharacterized protein</fullName>
    </submittedName>
</protein>
<feature type="transmembrane region" description="Helical" evidence="8">
    <location>
        <begin position="1309"/>
        <end position="1331"/>
    </location>
</feature>
<keyword evidence="2 8" id="KW-0812">Transmembrane</keyword>
<feature type="disulfide bond" evidence="6">
    <location>
        <begin position="939"/>
        <end position="948"/>
    </location>
</feature>
<dbReference type="Proteomes" id="UP000663852">
    <property type="component" value="Unassembled WGS sequence"/>
</dbReference>
<dbReference type="Gene3D" id="4.10.400.10">
    <property type="entry name" value="Low-density Lipoprotein Receptor"/>
    <property type="match status" value="1"/>
</dbReference>
<dbReference type="InterPro" id="IPR051830">
    <property type="entry name" value="NOTCH_homolog"/>
</dbReference>
<feature type="transmembrane region" description="Helical" evidence="8">
    <location>
        <begin position="1474"/>
        <end position="1494"/>
    </location>
</feature>
<keyword evidence="5 6" id="KW-1015">Disulfide bond</keyword>
<evidence type="ECO:0000256" key="6">
    <source>
        <dbReference type="PROSITE-ProRule" id="PRU00076"/>
    </source>
</evidence>
<feature type="transmembrane region" description="Helical" evidence="8">
    <location>
        <begin position="1506"/>
        <end position="1527"/>
    </location>
</feature>
<dbReference type="SUPFAM" id="SSF81321">
    <property type="entry name" value="Family A G protein-coupled receptor-like"/>
    <property type="match status" value="1"/>
</dbReference>
<feature type="domain" description="EGF-like" evidence="9">
    <location>
        <begin position="912"/>
        <end position="949"/>
    </location>
</feature>
<comment type="subcellular location">
    <subcellularLocation>
        <location evidence="1">Membrane</location>
    </subcellularLocation>
</comment>
<feature type="transmembrane region" description="Helical" evidence="8">
    <location>
        <begin position="1427"/>
        <end position="1448"/>
    </location>
</feature>
<dbReference type="PROSITE" id="PS00028">
    <property type="entry name" value="ZINC_FINGER_C2H2_1"/>
    <property type="match status" value="1"/>
</dbReference>
<comment type="caution">
    <text evidence="11">The sequence shown here is derived from an EMBL/GenBank/DDBJ whole genome shotgun (WGS) entry which is preliminary data.</text>
</comment>
<dbReference type="InterPro" id="IPR013087">
    <property type="entry name" value="Znf_C2H2_type"/>
</dbReference>
<dbReference type="PROSITE" id="PS00022">
    <property type="entry name" value="EGF_1"/>
    <property type="match status" value="3"/>
</dbReference>
<dbReference type="InterPro" id="IPR000742">
    <property type="entry name" value="EGF"/>
</dbReference>
<dbReference type="PROSITE" id="PS50026">
    <property type="entry name" value="EGF_3"/>
    <property type="match status" value="2"/>
</dbReference>
<feature type="disulfide bond" evidence="6">
    <location>
        <begin position="920"/>
        <end position="937"/>
    </location>
</feature>
<dbReference type="PANTHER" id="PTHR24033:SF151">
    <property type="entry name" value="NOTCH 2"/>
    <property type="match status" value="1"/>
</dbReference>
<feature type="domain" description="G-protein coupled receptors family 1 profile" evidence="10">
    <location>
        <begin position="1268"/>
        <end position="1525"/>
    </location>
</feature>
<dbReference type="PROSITE" id="PS01186">
    <property type="entry name" value="EGF_2"/>
    <property type="match status" value="2"/>
</dbReference>
<evidence type="ECO:0000256" key="5">
    <source>
        <dbReference type="ARBA" id="ARBA00023157"/>
    </source>
</evidence>
<dbReference type="SMART" id="SM00181">
    <property type="entry name" value="EGF"/>
    <property type="match status" value="5"/>
</dbReference>
<dbReference type="CDD" id="cd00054">
    <property type="entry name" value="EGF_CA"/>
    <property type="match status" value="1"/>
</dbReference>
<evidence type="ECO:0000259" key="9">
    <source>
        <dbReference type="PROSITE" id="PS50026"/>
    </source>
</evidence>
<evidence type="ECO:0000256" key="1">
    <source>
        <dbReference type="ARBA" id="ARBA00004370"/>
    </source>
</evidence>
<keyword evidence="4 8" id="KW-0472">Membrane</keyword>
<dbReference type="PANTHER" id="PTHR24033">
    <property type="entry name" value="EGF-LIKE DOMAIN-CONTAINING PROTEIN"/>
    <property type="match status" value="1"/>
</dbReference>
<evidence type="ECO:0000256" key="8">
    <source>
        <dbReference type="SAM" id="Phobius"/>
    </source>
</evidence>
<dbReference type="OrthoDB" id="10009485at2759"/>
<feature type="transmembrane region" description="Helical" evidence="8">
    <location>
        <begin position="1250"/>
        <end position="1270"/>
    </location>
</feature>
<dbReference type="SUPFAM" id="SSF57196">
    <property type="entry name" value="EGF/Laminin"/>
    <property type="match status" value="1"/>
</dbReference>
<dbReference type="Gene3D" id="2.10.25.10">
    <property type="entry name" value="Laminin"/>
    <property type="match status" value="1"/>
</dbReference>
<organism evidence="11 12">
    <name type="scientific">Adineta ricciae</name>
    <name type="common">Rotifer</name>
    <dbReference type="NCBI Taxonomy" id="249248"/>
    <lineage>
        <taxon>Eukaryota</taxon>
        <taxon>Metazoa</taxon>
        <taxon>Spiralia</taxon>
        <taxon>Gnathifera</taxon>
        <taxon>Rotifera</taxon>
        <taxon>Eurotatoria</taxon>
        <taxon>Bdelloidea</taxon>
        <taxon>Adinetida</taxon>
        <taxon>Adinetidae</taxon>
        <taxon>Adineta</taxon>
    </lineage>
</organism>
<feature type="disulfide bond" evidence="6">
    <location>
        <begin position="1017"/>
        <end position="1026"/>
    </location>
</feature>
<dbReference type="PRINTS" id="PR00261">
    <property type="entry name" value="LDLRECEPTOR"/>
</dbReference>
<evidence type="ECO:0000256" key="2">
    <source>
        <dbReference type="ARBA" id="ARBA00022692"/>
    </source>
</evidence>
<reference evidence="11" key="1">
    <citation type="submission" date="2021-02" db="EMBL/GenBank/DDBJ databases">
        <authorList>
            <person name="Nowell W R."/>
        </authorList>
    </citation>
    <scope>NUCLEOTIDE SEQUENCE</scope>
</reference>
<feature type="disulfide bond" evidence="6">
    <location>
        <begin position="916"/>
        <end position="926"/>
    </location>
</feature>
<feature type="transmembrane region" description="Helical" evidence="8">
    <location>
        <begin position="1373"/>
        <end position="1391"/>
    </location>
</feature>
<dbReference type="InterPro" id="IPR036055">
    <property type="entry name" value="LDL_receptor-like_sf"/>
</dbReference>
<dbReference type="Gene3D" id="1.20.1070.10">
    <property type="entry name" value="Rhodopsin 7-helix transmembrane proteins"/>
    <property type="match status" value="1"/>
</dbReference>
<dbReference type="GO" id="GO:0016020">
    <property type="term" value="C:membrane"/>
    <property type="evidence" value="ECO:0007669"/>
    <property type="project" value="UniProtKB-SubCell"/>
</dbReference>
<feature type="transmembrane region" description="Helical" evidence="8">
    <location>
        <begin position="1282"/>
        <end position="1303"/>
    </location>
</feature>
<evidence type="ECO:0000313" key="11">
    <source>
        <dbReference type="EMBL" id="CAF1532316.1"/>
    </source>
</evidence>
<evidence type="ECO:0000256" key="3">
    <source>
        <dbReference type="ARBA" id="ARBA00022989"/>
    </source>
</evidence>
<dbReference type="InterPro" id="IPR017452">
    <property type="entry name" value="GPCR_Rhodpsn_7TM"/>
</dbReference>
<evidence type="ECO:0000313" key="12">
    <source>
        <dbReference type="Proteomes" id="UP000663852"/>
    </source>
</evidence>
<evidence type="ECO:0000256" key="7">
    <source>
        <dbReference type="PROSITE-ProRule" id="PRU00124"/>
    </source>
</evidence>
<dbReference type="PROSITE" id="PS50262">
    <property type="entry name" value="G_PROTEIN_RECEP_F1_2"/>
    <property type="match status" value="1"/>
</dbReference>
<name>A0A815VMA0_ADIRI</name>
<keyword evidence="6" id="KW-0245">EGF-like domain</keyword>
<gene>
    <name evidence="11" type="ORF">EDS130_LOCUS44672</name>
</gene>
<accession>A0A815VMA0</accession>
<evidence type="ECO:0000256" key="4">
    <source>
        <dbReference type="ARBA" id="ARBA00023136"/>
    </source>
</evidence>
<sequence length="1554" mass="178646">MLIASESQYHLYYTDSTCESDLYYDCLHYKVPDGVFPPHPHQIIPYCIRPLITTEKQPSTNVTSHSSLSFRFETLKNLNVNTQDLLTWSAPVDLVERYQSYLDSSRLNSTAEFFYNCTSPWFGPFCQYTFDSDESFEVIVRKTFLAKQKKDTDSLSVSDITNLTCYVHLDCNRGVSPICLDWREVCNGHMDCLDTGIDEKDCLQLEINECEPNEYRCYNGMCVDQQFIDDDMANPDCLDGTDENDLLKQDLQRYLGFAGCAADPAFRCEDSNQFFGNRDFVCGDGQQILVYMSDKIGHSNEDDARKCVNNRHNYLVWSVFRDGQDFSNLTFDCRTVMNCIASEIHGIPCIKALCGSHGLPCNISLQKVCNQSKYAMLPAFPTIENYAQFGYWTNKAITFDLFGRIPFPDFVCYNPQRCPFMLPQFHLNNLSCSGLANAALSEIRRVIMIVQTCLSFDQVANESHCLNQQLFQCSNTAKCISKHRLLDGVYDCPWIDDERYNRSCALNHRHRFRCSAKENKCYSPIVIYYSKDGCHDSDDERLRLKQKVPFQHLCDKHTHLPSANETDETNCEQFPCDNQYTRCDRIWNCDNGADEVNCDPTSRCYPDRHECISHDTFEVMCLSMNRTGDGKIDCLGATDEREHCRRQEAKKNRFRYRCWNDTLCTLSQCSSLDDCPYEQNQFAKEKCEKNPHIEKILKSVGSDYFLGNPLSLSYKHFELGNETRFQFNRSLIPLIMPQTSTPISSAHMPRMETDYPLQIDFRRAWICNRGLLVFRGGNKEEYCLCPPSYYGRRCEFQNQRVSLTLRFTKECQPSCLGVYGIVLRLIDHEQHIHSYEQLTYISIFNCTMKYNIYLLYRSRLKNLTMNYTIRIDAYNKINLMYHASWILPIKFLFLPVNRITTSLIIPSQPLGLHSNCQFICGDHGRCTAYVNTGQSFCLCESGWSGPNCAIRLVNCTCSTESICLGRVHHRSICLCSQNHAGPRCLLHSVCQMNPCKNGGQCVPEDDRISMNNFTCICITGYSGTTCDVRNTRIEIFFTNVRIPPSLQVHFVTTQFKNDPLVTTISKKVAFDQNSAVLYTTELFNIIFVEVHAEFYLTYLQVDPLPSISITLEMKSDQRCSSVHNLFDEQTLAFPLLRRAKYYHVLCQKYPRLTCLYDKEMFMCLCNEDNYANCFPVNMSKSSVCQGRTTCENGGQCLVDRAICPISTLCICADCFFGGRCQFTTKDFSLSLDVILGYQIRQYVSITRQSIAVKISFAVTTLVLVIGLINATLSIKTFRLENISNVGCGLYLLTLSIISLLSIIALTLKFWLLICFQALWITNRSILLVNCISSEYILRSLLAIEDWLSACVAIERVFVAIKGVSFDRRKSKGIARWVIAGVILSTLLSFVYESIHRELVDDEEEQRTWCMARYPPPMKHVDSALHTFHFVVPFSVNLVAAALIIVIIARAHSTAHKQKTYQEHLHEEFHRQKHLIISPITLVILALPRLVISFLSGCMKSMREPWLFLTGYFISFLPSVLTFVVFIWPSTTYKQEFKGMIKRHQIAMRQRFFPK</sequence>
<feature type="domain" description="EGF-like" evidence="9">
    <location>
        <begin position="986"/>
        <end position="1027"/>
    </location>
</feature>
<dbReference type="SMART" id="SM00192">
    <property type="entry name" value="LDLa"/>
    <property type="match status" value="5"/>
</dbReference>
<proteinExistence type="predicted"/>